<dbReference type="Proteomes" id="UP001500957">
    <property type="component" value="Unassembled WGS sequence"/>
</dbReference>
<sequence length="125" mass="13277">MLDAMAPPLDPDRVVSATVAASAEVASVVAGFVRLPRKVLTMVEKADALLDRADSLMVQAERSLEHTEGLMPVLQQVDRLGPDVAELLRVTDEVRRAVLGIPGVGMLWRRGGPAAEAAGTDQPAR</sequence>
<protein>
    <submittedName>
        <fullName evidence="1">Uncharacterized protein</fullName>
    </submittedName>
</protein>
<keyword evidence="2" id="KW-1185">Reference proteome</keyword>
<evidence type="ECO:0000313" key="1">
    <source>
        <dbReference type="EMBL" id="GAA0605126.1"/>
    </source>
</evidence>
<proteinExistence type="predicted"/>
<evidence type="ECO:0000313" key="2">
    <source>
        <dbReference type="Proteomes" id="UP001500957"/>
    </source>
</evidence>
<organism evidence="1 2">
    <name type="scientific">Sporichthya brevicatena</name>
    <dbReference type="NCBI Taxonomy" id="171442"/>
    <lineage>
        <taxon>Bacteria</taxon>
        <taxon>Bacillati</taxon>
        <taxon>Actinomycetota</taxon>
        <taxon>Actinomycetes</taxon>
        <taxon>Sporichthyales</taxon>
        <taxon>Sporichthyaceae</taxon>
        <taxon>Sporichthya</taxon>
    </lineage>
</organism>
<comment type="caution">
    <text evidence="1">The sequence shown here is derived from an EMBL/GenBank/DDBJ whole genome shotgun (WGS) entry which is preliminary data.</text>
</comment>
<reference evidence="1 2" key="1">
    <citation type="journal article" date="2019" name="Int. J. Syst. Evol. Microbiol.">
        <title>The Global Catalogue of Microorganisms (GCM) 10K type strain sequencing project: providing services to taxonomists for standard genome sequencing and annotation.</title>
        <authorList>
            <consortium name="The Broad Institute Genomics Platform"/>
            <consortium name="The Broad Institute Genome Sequencing Center for Infectious Disease"/>
            <person name="Wu L."/>
            <person name="Ma J."/>
        </authorList>
    </citation>
    <scope>NUCLEOTIDE SEQUENCE [LARGE SCALE GENOMIC DNA]</scope>
    <source>
        <strain evidence="1 2">JCM 10671</strain>
    </source>
</reference>
<name>A0ABN1G6V4_9ACTN</name>
<gene>
    <name evidence="1" type="ORF">GCM10009547_03820</name>
</gene>
<dbReference type="EMBL" id="BAAAHE010000004">
    <property type="protein sequence ID" value="GAA0605126.1"/>
    <property type="molecule type" value="Genomic_DNA"/>
</dbReference>
<accession>A0ABN1G6V4</accession>